<accession>A0A2S9YCR6</accession>
<dbReference type="Proteomes" id="UP000237968">
    <property type="component" value="Unassembled WGS sequence"/>
</dbReference>
<keyword evidence="4" id="KW-1185">Reference proteome</keyword>
<dbReference type="OrthoDB" id="5497782at2"/>
<feature type="region of interest" description="Disordered" evidence="1">
    <location>
        <begin position="60"/>
        <end position="93"/>
    </location>
</feature>
<reference evidence="3 4" key="1">
    <citation type="submission" date="2018-03" db="EMBL/GenBank/DDBJ databases">
        <title>Draft Genome Sequences of the Obligatory Marine Myxobacteria Enhygromyxa salina SWB005.</title>
        <authorList>
            <person name="Poehlein A."/>
            <person name="Moghaddam J.A."/>
            <person name="Harms H."/>
            <person name="Alanjari M."/>
            <person name="Koenig G.M."/>
            <person name="Daniel R."/>
            <person name="Schaeberle T.F."/>
        </authorList>
    </citation>
    <scope>NUCLEOTIDE SEQUENCE [LARGE SCALE GENOMIC DNA]</scope>
    <source>
        <strain evidence="3 4">SWB005</strain>
    </source>
</reference>
<feature type="signal peptide" evidence="2">
    <location>
        <begin position="1"/>
        <end position="20"/>
    </location>
</feature>
<comment type="caution">
    <text evidence="3">The sequence shown here is derived from an EMBL/GenBank/DDBJ whole genome shotgun (WGS) entry which is preliminary data.</text>
</comment>
<dbReference type="AlphaFoldDB" id="A0A2S9YCR6"/>
<name>A0A2S9YCR6_9BACT</name>
<protein>
    <submittedName>
        <fullName evidence="3">Uncharacterized protein</fullName>
    </submittedName>
</protein>
<proteinExistence type="predicted"/>
<evidence type="ECO:0000256" key="2">
    <source>
        <dbReference type="SAM" id="SignalP"/>
    </source>
</evidence>
<dbReference type="RefSeq" id="WP_146155506.1">
    <property type="nucleotide sequence ID" value="NZ_PVNK01000108.1"/>
</dbReference>
<organism evidence="3 4">
    <name type="scientific">Enhygromyxa salina</name>
    <dbReference type="NCBI Taxonomy" id="215803"/>
    <lineage>
        <taxon>Bacteria</taxon>
        <taxon>Pseudomonadati</taxon>
        <taxon>Myxococcota</taxon>
        <taxon>Polyangia</taxon>
        <taxon>Nannocystales</taxon>
        <taxon>Nannocystaceae</taxon>
        <taxon>Enhygromyxa</taxon>
    </lineage>
</organism>
<sequence length="285" mass="29303">MRAHRTVFSAAFLAGLTIFACNSGSEGTMLAYACVNGMCPPGWECLSGYCLPSGFETSGGDGDGDGDDGDGDGDTTTGDGDGDGDGDTTTGDGDCFEAPDPCLQFVSCIAALAPNQREIVEEQYGEGGSCWCGSTDEEAQACYTTCIAELETALEAVPTESACHEESCSLAELDPDQPYGPIEAGECPDWNGELQLPLQNPFGIPGGVCAPACAGLAEFCPDHSQTSAQGSCYLSVGDTNYCVSACYVDSTVLGGNQCQCGARCQPHGSPDGEGNHRGICTFESL</sequence>
<gene>
    <name evidence="3" type="ORF">ENSA5_18480</name>
</gene>
<feature type="chain" id="PRO_5015648684" evidence="2">
    <location>
        <begin position="21"/>
        <end position="285"/>
    </location>
</feature>
<keyword evidence="2" id="KW-0732">Signal</keyword>
<feature type="compositionally biased region" description="Acidic residues" evidence="1">
    <location>
        <begin position="62"/>
        <end position="73"/>
    </location>
</feature>
<dbReference type="EMBL" id="PVNK01000108">
    <property type="protein sequence ID" value="PRQ02910.1"/>
    <property type="molecule type" value="Genomic_DNA"/>
</dbReference>
<evidence type="ECO:0000313" key="4">
    <source>
        <dbReference type="Proteomes" id="UP000237968"/>
    </source>
</evidence>
<evidence type="ECO:0000256" key="1">
    <source>
        <dbReference type="SAM" id="MobiDB-lite"/>
    </source>
</evidence>
<evidence type="ECO:0000313" key="3">
    <source>
        <dbReference type="EMBL" id="PRQ02910.1"/>
    </source>
</evidence>
<dbReference type="PROSITE" id="PS51257">
    <property type="entry name" value="PROKAR_LIPOPROTEIN"/>
    <property type="match status" value="1"/>
</dbReference>